<dbReference type="InterPro" id="IPR003439">
    <property type="entry name" value="ABC_transporter-like_ATP-bd"/>
</dbReference>
<dbReference type="EMBL" id="JAUHLN010000001">
    <property type="protein sequence ID" value="MDN4072831.1"/>
    <property type="molecule type" value="Genomic_DNA"/>
</dbReference>
<evidence type="ECO:0000256" key="6">
    <source>
        <dbReference type="ARBA" id="ARBA00023122"/>
    </source>
</evidence>
<dbReference type="GO" id="GO:0005524">
    <property type="term" value="F:ATP binding"/>
    <property type="evidence" value="ECO:0007669"/>
    <property type="project" value="UniProtKB-KW"/>
</dbReference>
<keyword evidence="5 8" id="KW-0067">ATP-binding</keyword>
<dbReference type="Pfam" id="PF00571">
    <property type="entry name" value="CBS"/>
    <property type="match status" value="2"/>
</dbReference>
<dbReference type="RefSeq" id="WP_290398915.1">
    <property type="nucleotide sequence ID" value="NZ_JAUHLN010000001.1"/>
</dbReference>
<feature type="domain" description="ABC transporter" evidence="9">
    <location>
        <begin position="2"/>
        <end position="237"/>
    </location>
</feature>
<comment type="similarity">
    <text evidence="1 8">Belongs to the ABC transporter superfamily.</text>
</comment>
<sequence length="380" mass="42433">MITFKNIGKTYADGFQALKNINLEIKEGELVALIGPSGSGKTTTMKMINRLIEPSRGEILINGESISEKDPVQLRRNIGYVIQQIGLLPHMSIGDNISLVPRLKGWKKEQYENKVDELLELVGLDPETFRDRFPSELSGGQQQRVGVVRALAAEPPIILMDEPFSALDPISREQLQDELVKLQDTIKKTIVFVTHDMDEAIKIADRIAIMKDGVIVQFDTPEKILRHPKDDFVKGFIGEQRLEAGLNEQLTASDLMINKVVTAKPTRGLAEALKMMKKYRVDTLLVTNSQNELLGIATVENVERYYYEEDKTLQDIMNQEGPTVQIDCPYTDVAEVFATEGVSLIPVLQNEKLVGLITRSTMMRGLAGMKPAGPREGENV</sequence>
<comment type="subunit">
    <text evidence="8">The complex is probably composed of two ATP-binding proteins, two transmembrane proteins and a solute-binding protein.</text>
</comment>
<dbReference type="Proteomes" id="UP001168694">
    <property type="component" value="Unassembled WGS sequence"/>
</dbReference>
<dbReference type="NCBIfam" id="TIGR01186">
    <property type="entry name" value="proV"/>
    <property type="match status" value="1"/>
</dbReference>
<feature type="domain" description="CBS" evidence="10">
    <location>
        <begin position="317"/>
        <end position="375"/>
    </location>
</feature>
<dbReference type="InterPro" id="IPR046342">
    <property type="entry name" value="CBS_dom_sf"/>
</dbReference>
<dbReference type="InterPro" id="IPR003593">
    <property type="entry name" value="AAA+_ATPase"/>
</dbReference>
<dbReference type="SMART" id="SM00382">
    <property type="entry name" value="AAA"/>
    <property type="match status" value="1"/>
</dbReference>
<gene>
    <name evidence="11" type="ORF">QYF49_07270</name>
</gene>
<evidence type="ECO:0000313" key="12">
    <source>
        <dbReference type="Proteomes" id="UP001168694"/>
    </source>
</evidence>
<dbReference type="SUPFAM" id="SSF52540">
    <property type="entry name" value="P-loop containing nucleoside triphosphate hydrolases"/>
    <property type="match status" value="1"/>
</dbReference>
<dbReference type="InterPro" id="IPR027417">
    <property type="entry name" value="P-loop_NTPase"/>
</dbReference>
<dbReference type="Pfam" id="PF00005">
    <property type="entry name" value="ABC_tran"/>
    <property type="match status" value="1"/>
</dbReference>
<evidence type="ECO:0000256" key="7">
    <source>
        <dbReference type="PROSITE-ProRule" id="PRU00703"/>
    </source>
</evidence>
<name>A0ABT8E4K1_9BACL</name>
<evidence type="ECO:0000259" key="9">
    <source>
        <dbReference type="PROSITE" id="PS50893"/>
    </source>
</evidence>
<dbReference type="Gene3D" id="3.10.580.10">
    <property type="entry name" value="CBS-domain"/>
    <property type="match status" value="1"/>
</dbReference>
<dbReference type="PANTHER" id="PTHR43117:SF4">
    <property type="entry name" value="OSMOPROTECTANT IMPORT ATP-BINDING PROTEIN OSMV"/>
    <property type="match status" value="1"/>
</dbReference>
<dbReference type="PROSITE" id="PS51371">
    <property type="entry name" value="CBS"/>
    <property type="match status" value="2"/>
</dbReference>
<evidence type="ECO:0000256" key="4">
    <source>
        <dbReference type="ARBA" id="ARBA00022741"/>
    </source>
</evidence>
<evidence type="ECO:0000256" key="2">
    <source>
        <dbReference type="ARBA" id="ARBA00022448"/>
    </source>
</evidence>
<evidence type="ECO:0000256" key="1">
    <source>
        <dbReference type="ARBA" id="ARBA00005417"/>
    </source>
</evidence>
<dbReference type="Gene3D" id="3.40.50.300">
    <property type="entry name" value="P-loop containing nucleotide triphosphate hydrolases"/>
    <property type="match status" value="1"/>
</dbReference>
<dbReference type="CDD" id="cd03295">
    <property type="entry name" value="ABC_OpuCA_Osmoprotection"/>
    <property type="match status" value="1"/>
</dbReference>
<keyword evidence="4 8" id="KW-0547">Nucleotide-binding</keyword>
<comment type="subcellular location">
    <subcellularLocation>
        <location evidence="8">Cell inner membrane</location>
        <topology evidence="8">Peripheral membrane protein</topology>
    </subcellularLocation>
</comment>
<dbReference type="InterPro" id="IPR005892">
    <property type="entry name" value="Gly-betaine_transp_ATP-bd"/>
</dbReference>
<keyword evidence="8" id="KW-0472">Membrane</keyword>
<keyword evidence="8" id="KW-1003">Cell membrane</keyword>
<keyword evidence="6 7" id="KW-0129">CBS domain</keyword>
<evidence type="ECO:0000313" key="11">
    <source>
        <dbReference type="EMBL" id="MDN4072831.1"/>
    </source>
</evidence>
<dbReference type="SMART" id="SM00116">
    <property type="entry name" value="CBS"/>
    <property type="match status" value="2"/>
</dbReference>
<protein>
    <recommendedName>
        <fullName evidence="8">Quaternary amine transport ATP-binding protein</fullName>
        <ecNumber evidence="8">7.6.2.9</ecNumber>
    </recommendedName>
</protein>
<keyword evidence="12" id="KW-1185">Reference proteome</keyword>
<dbReference type="EC" id="7.6.2.9" evidence="8"/>
<evidence type="ECO:0000256" key="8">
    <source>
        <dbReference type="RuleBase" id="RU369116"/>
    </source>
</evidence>
<dbReference type="PANTHER" id="PTHR43117">
    <property type="entry name" value="OSMOPROTECTANT IMPORT ATP-BINDING PROTEIN OSMV"/>
    <property type="match status" value="1"/>
</dbReference>
<proteinExistence type="inferred from homology"/>
<evidence type="ECO:0000256" key="5">
    <source>
        <dbReference type="ARBA" id="ARBA00022840"/>
    </source>
</evidence>
<evidence type="ECO:0000256" key="3">
    <source>
        <dbReference type="ARBA" id="ARBA00022737"/>
    </source>
</evidence>
<keyword evidence="8" id="KW-0997">Cell inner membrane</keyword>
<dbReference type="PROSITE" id="PS00211">
    <property type="entry name" value="ABC_TRANSPORTER_1"/>
    <property type="match status" value="1"/>
</dbReference>
<keyword evidence="3" id="KW-0677">Repeat</keyword>
<dbReference type="InterPro" id="IPR000644">
    <property type="entry name" value="CBS_dom"/>
</dbReference>
<dbReference type="SUPFAM" id="SSF54631">
    <property type="entry name" value="CBS-domain pair"/>
    <property type="match status" value="1"/>
</dbReference>
<dbReference type="PROSITE" id="PS50893">
    <property type="entry name" value="ABC_TRANSPORTER_2"/>
    <property type="match status" value="1"/>
</dbReference>
<accession>A0ABT8E4K1</accession>
<evidence type="ECO:0000259" key="10">
    <source>
        <dbReference type="PROSITE" id="PS51371"/>
    </source>
</evidence>
<feature type="domain" description="CBS" evidence="10">
    <location>
        <begin position="256"/>
        <end position="312"/>
    </location>
</feature>
<comment type="catalytic activity">
    <reaction evidence="8">
        <text>a quaternary ammonium(out) + ATP + H2O = a quaternary ammonium(in) + ADP + phosphate + H(+)</text>
        <dbReference type="Rhea" id="RHEA:11036"/>
        <dbReference type="ChEBI" id="CHEBI:15377"/>
        <dbReference type="ChEBI" id="CHEBI:15378"/>
        <dbReference type="ChEBI" id="CHEBI:30616"/>
        <dbReference type="ChEBI" id="CHEBI:35267"/>
        <dbReference type="ChEBI" id="CHEBI:43474"/>
        <dbReference type="ChEBI" id="CHEBI:456216"/>
    </reaction>
</comment>
<organism evidence="11 12">
    <name type="scientific">Fictibacillus terranigra</name>
    <dbReference type="NCBI Taxonomy" id="3058424"/>
    <lineage>
        <taxon>Bacteria</taxon>
        <taxon>Bacillati</taxon>
        <taxon>Bacillota</taxon>
        <taxon>Bacilli</taxon>
        <taxon>Bacillales</taxon>
        <taxon>Fictibacillaceae</taxon>
        <taxon>Fictibacillus</taxon>
    </lineage>
</organism>
<dbReference type="InterPro" id="IPR017871">
    <property type="entry name" value="ABC_transporter-like_CS"/>
</dbReference>
<comment type="caution">
    <text evidence="11">The sequence shown here is derived from an EMBL/GenBank/DDBJ whole genome shotgun (WGS) entry which is preliminary data.</text>
</comment>
<keyword evidence="2 8" id="KW-0813">Transport</keyword>
<reference evidence="11" key="1">
    <citation type="submission" date="2023-06" db="EMBL/GenBank/DDBJ databases">
        <title>Draft Genome Sequences of Representative Paenibacillus Polymyxa, Bacillus cereus, Fictibacillus sp., and Brevibacillus agri Strains Isolated from Amazonian Dark Earth.</title>
        <authorList>
            <person name="Pellegrinetti T.A."/>
            <person name="Cunha I.C.M."/>
            <person name="Chaves M.G."/>
            <person name="Freitas A.S."/>
            <person name="Silva A.V.R."/>
            <person name="Tsai S.M."/>
            <person name="Mendes L.W."/>
        </authorList>
    </citation>
    <scope>NUCLEOTIDE SEQUENCE</scope>
    <source>
        <strain evidence="11">CENA-BCM004</strain>
    </source>
</reference>